<sequence length="75" mass="8575">MLSPIKVALMFKEELGNCITMFLLMVTKSVMAALLIPPNKLSLKIIMRASYLLDFMQRESIRSQWSIYSICTMGI</sequence>
<proteinExistence type="predicted"/>
<keyword evidence="1" id="KW-0812">Transmembrane</keyword>
<reference evidence="2 3" key="1">
    <citation type="submission" date="2020-01" db="EMBL/GenBank/DDBJ databases">
        <title>Genome sequence of Arachis hypogaea, cultivar Shitouqi.</title>
        <authorList>
            <person name="Zhuang W."/>
            <person name="Chen H."/>
            <person name="Varshney R."/>
            <person name="Wang D."/>
            <person name="Ming R."/>
        </authorList>
    </citation>
    <scope>NUCLEOTIDE SEQUENCE [LARGE SCALE GENOMIC DNA]</scope>
    <source>
        <tissue evidence="2">Young leaf</tissue>
    </source>
</reference>
<dbReference type="Proteomes" id="UP000464620">
    <property type="component" value="Chromosome B09"/>
</dbReference>
<evidence type="ECO:0000313" key="3">
    <source>
        <dbReference type="Proteomes" id="UP000464620"/>
    </source>
</evidence>
<dbReference type="AlphaFoldDB" id="A0A6B9VFN8"/>
<protein>
    <submittedName>
        <fullName evidence="2">Uncharacterized protein</fullName>
    </submittedName>
</protein>
<organism evidence="2 3">
    <name type="scientific">Arachis hypogaea</name>
    <name type="common">Peanut</name>
    <dbReference type="NCBI Taxonomy" id="3818"/>
    <lineage>
        <taxon>Eukaryota</taxon>
        <taxon>Viridiplantae</taxon>
        <taxon>Streptophyta</taxon>
        <taxon>Embryophyta</taxon>
        <taxon>Tracheophyta</taxon>
        <taxon>Spermatophyta</taxon>
        <taxon>Magnoliopsida</taxon>
        <taxon>eudicotyledons</taxon>
        <taxon>Gunneridae</taxon>
        <taxon>Pentapetalae</taxon>
        <taxon>rosids</taxon>
        <taxon>fabids</taxon>
        <taxon>Fabales</taxon>
        <taxon>Fabaceae</taxon>
        <taxon>Papilionoideae</taxon>
        <taxon>50 kb inversion clade</taxon>
        <taxon>dalbergioids sensu lato</taxon>
        <taxon>Dalbergieae</taxon>
        <taxon>Pterocarpus clade</taxon>
        <taxon>Arachis</taxon>
    </lineage>
</organism>
<accession>A0A6B9VFN8</accession>
<evidence type="ECO:0000256" key="1">
    <source>
        <dbReference type="SAM" id="Phobius"/>
    </source>
</evidence>
<name>A0A6B9VFN8_ARAHY</name>
<keyword evidence="1" id="KW-1133">Transmembrane helix</keyword>
<feature type="transmembrane region" description="Helical" evidence="1">
    <location>
        <begin position="20"/>
        <end position="38"/>
    </location>
</feature>
<gene>
    <name evidence="2" type="ORF">DS421_19g666210</name>
</gene>
<dbReference type="EMBL" id="CP031001">
    <property type="protein sequence ID" value="QHN78988.1"/>
    <property type="molecule type" value="Genomic_DNA"/>
</dbReference>
<evidence type="ECO:0000313" key="2">
    <source>
        <dbReference type="EMBL" id="QHN78988.1"/>
    </source>
</evidence>
<keyword evidence="1" id="KW-0472">Membrane</keyword>